<dbReference type="Proteomes" id="UP000183982">
    <property type="component" value="Unassembled WGS sequence"/>
</dbReference>
<keyword evidence="2" id="KW-0732">Signal</keyword>
<feature type="chain" id="PRO_5012500270" description="DUF3108 domain-containing protein" evidence="2">
    <location>
        <begin position="39"/>
        <end position="248"/>
    </location>
</feature>
<evidence type="ECO:0000256" key="2">
    <source>
        <dbReference type="SAM" id="SignalP"/>
    </source>
</evidence>
<organism evidence="3 4">
    <name type="scientific">Shimia gijangensis</name>
    <dbReference type="NCBI Taxonomy" id="1470563"/>
    <lineage>
        <taxon>Bacteria</taxon>
        <taxon>Pseudomonadati</taxon>
        <taxon>Pseudomonadota</taxon>
        <taxon>Alphaproteobacteria</taxon>
        <taxon>Rhodobacterales</taxon>
        <taxon>Roseobacteraceae</taxon>
    </lineage>
</organism>
<keyword evidence="4" id="KW-1185">Reference proteome</keyword>
<name>A0A1M6IB58_9RHOB</name>
<gene>
    <name evidence="3" type="ORF">SAMN05444000_10752</name>
</gene>
<reference evidence="4" key="1">
    <citation type="submission" date="2016-11" db="EMBL/GenBank/DDBJ databases">
        <authorList>
            <person name="Varghese N."/>
            <person name="Submissions S."/>
        </authorList>
    </citation>
    <scope>NUCLEOTIDE SEQUENCE [LARGE SCALE GENOMIC DNA]</scope>
    <source>
        <strain evidence="4">DSM 100564</strain>
    </source>
</reference>
<dbReference type="Pfam" id="PF11306">
    <property type="entry name" value="DUF3108"/>
    <property type="match status" value="1"/>
</dbReference>
<evidence type="ECO:0000256" key="1">
    <source>
        <dbReference type="SAM" id="MobiDB-lite"/>
    </source>
</evidence>
<feature type="signal peptide" evidence="2">
    <location>
        <begin position="1"/>
        <end position="38"/>
    </location>
</feature>
<proteinExistence type="predicted"/>
<dbReference type="EMBL" id="FQZQ01000007">
    <property type="protein sequence ID" value="SHJ31712.1"/>
    <property type="molecule type" value="Genomic_DNA"/>
</dbReference>
<dbReference type="STRING" id="1470563.SAMN05444000_10752"/>
<feature type="region of interest" description="Disordered" evidence="1">
    <location>
        <begin position="104"/>
        <end position="137"/>
    </location>
</feature>
<sequence>MPCSAPKSPERDRCRPHFRKLALQCAAALVLGTLPAKADQLWSVHGFGIKVGEMQVRMAQTGETYKGSGSFRTTGLAGVLARIHFDVSAKGTLTGDMLRPKAYKGSINTGKRKSQTTLEYSTGIPRKTAGKDAPAVPIDPDRLNGAIDPMTMMWLTLRDSEAPTCVFDQTQFDGTRLTAIRLTRREDDDDDIICHGSYDRLGGYSQAELDEMSTSPLSITYRKSGDTWRTVRVYVRTRHGPATLHRRD</sequence>
<dbReference type="InterPro" id="IPR021457">
    <property type="entry name" value="DUF3108"/>
</dbReference>
<evidence type="ECO:0000313" key="4">
    <source>
        <dbReference type="Proteomes" id="UP000183982"/>
    </source>
</evidence>
<evidence type="ECO:0008006" key="5">
    <source>
        <dbReference type="Google" id="ProtNLM"/>
    </source>
</evidence>
<dbReference type="AlphaFoldDB" id="A0A1M6IB58"/>
<dbReference type="OrthoDB" id="7844015at2"/>
<protein>
    <recommendedName>
        <fullName evidence="5">DUF3108 domain-containing protein</fullName>
    </recommendedName>
</protein>
<evidence type="ECO:0000313" key="3">
    <source>
        <dbReference type="EMBL" id="SHJ31712.1"/>
    </source>
</evidence>
<dbReference type="RefSeq" id="WP_083599274.1">
    <property type="nucleotide sequence ID" value="NZ_FQZQ01000007.1"/>
</dbReference>
<accession>A0A1M6IB58</accession>